<name>A0A2V2NEQ4_9EURY</name>
<gene>
    <name evidence="1" type="ORF">DLD82_00730</name>
</gene>
<protein>
    <submittedName>
        <fullName evidence="1">Uncharacterized protein</fullName>
    </submittedName>
</protein>
<dbReference type="RefSeq" id="WP_109939191.1">
    <property type="nucleotide sequence ID" value="NZ_CP176366.1"/>
</dbReference>
<evidence type="ECO:0000313" key="1">
    <source>
        <dbReference type="EMBL" id="PWR76056.1"/>
    </source>
</evidence>
<dbReference type="Proteomes" id="UP000245934">
    <property type="component" value="Unassembled WGS sequence"/>
</dbReference>
<sequence length="106" mass="12672">MQSIKAFFEANDRYLAVSSILKMEEKEIINRIKKFPPKTSAKFFEYTIQVHQDGFTLDWRTNNEARIEDEQLEGKYLLYSSDPTLSTDDVVKLYFERDYVERVFEI</sequence>
<proteinExistence type="predicted"/>
<keyword evidence="2" id="KW-1185">Reference proteome</keyword>
<dbReference type="AlphaFoldDB" id="A0A2V2NEQ4"/>
<organism evidence="1 2">
    <name type="scientific">Methanospirillum stamsii</name>
    <dbReference type="NCBI Taxonomy" id="1277351"/>
    <lineage>
        <taxon>Archaea</taxon>
        <taxon>Methanobacteriati</taxon>
        <taxon>Methanobacteriota</taxon>
        <taxon>Stenosarchaea group</taxon>
        <taxon>Methanomicrobia</taxon>
        <taxon>Methanomicrobiales</taxon>
        <taxon>Methanospirillaceae</taxon>
        <taxon>Methanospirillum</taxon>
    </lineage>
</organism>
<reference evidence="1 2" key="1">
    <citation type="submission" date="2018-05" db="EMBL/GenBank/DDBJ databases">
        <title>Draft genome of Methanospirillum stamsii Pt1.</title>
        <authorList>
            <person name="Dueholm M.S."/>
            <person name="Nielsen P.H."/>
            <person name="Bakmann L.F."/>
            <person name="Otzen D.E."/>
        </authorList>
    </citation>
    <scope>NUCLEOTIDE SEQUENCE [LARGE SCALE GENOMIC DNA]</scope>
    <source>
        <strain evidence="1 2">Pt1</strain>
    </source>
</reference>
<accession>A0A2V2NEQ4</accession>
<evidence type="ECO:0000313" key="2">
    <source>
        <dbReference type="Proteomes" id="UP000245934"/>
    </source>
</evidence>
<comment type="caution">
    <text evidence="1">The sequence shown here is derived from an EMBL/GenBank/DDBJ whole genome shotgun (WGS) entry which is preliminary data.</text>
</comment>
<dbReference type="GeneID" id="97609136"/>
<dbReference type="EMBL" id="QGMZ01000004">
    <property type="protein sequence ID" value="PWR76056.1"/>
    <property type="molecule type" value="Genomic_DNA"/>
</dbReference>